<gene>
    <name evidence="7" type="ORF">OCS_00992</name>
</gene>
<keyword evidence="2 5" id="KW-0378">Hydrolase</keyword>
<dbReference type="Gene3D" id="3.60.21.10">
    <property type="match status" value="1"/>
</dbReference>
<dbReference type="GO" id="GO:0046872">
    <property type="term" value="F:metal ion binding"/>
    <property type="evidence" value="ECO:0007669"/>
    <property type="project" value="UniProtKB-KW"/>
</dbReference>
<evidence type="ECO:0000256" key="1">
    <source>
        <dbReference type="ARBA" id="ARBA00022723"/>
    </source>
</evidence>
<protein>
    <recommendedName>
        <fullName evidence="5">Serine/threonine-protein phosphatase</fullName>
        <ecNumber evidence="5">3.1.3.16</ecNumber>
    </recommendedName>
</protein>
<comment type="similarity">
    <text evidence="5">Belongs to the PPP phosphatase family.</text>
</comment>
<dbReference type="InterPro" id="IPR004843">
    <property type="entry name" value="Calcineurin-like_PHP"/>
</dbReference>
<proteinExistence type="inferred from homology"/>
<dbReference type="PANTHER" id="PTHR45619">
    <property type="entry name" value="SERINE/THREONINE-PROTEIN PHOSPHATASE PP2A-RELATED"/>
    <property type="match status" value="1"/>
</dbReference>
<evidence type="ECO:0000256" key="2">
    <source>
        <dbReference type="ARBA" id="ARBA00022801"/>
    </source>
</evidence>
<dbReference type="EC" id="3.1.3.16" evidence="5"/>
<dbReference type="SMART" id="SM00156">
    <property type="entry name" value="PP2Ac"/>
    <property type="match status" value="1"/>
</dbReference>
<evidence type="ECO:0000313" key="7">
    <source>
        <dbReference type="EMBL" id="EQL03290.1"/>
    </source>
</evidence>
<accession>T5ACV0</accession>
<reference evidence="7 8" key="1">
    <citation type="journal article" date="2013" name="Chin. Sci. Bull.">
        <title>Genome survey uncovers the secrets of sex and lifestyle in caterpillar fungus.</title>
        <authorList>
            <person name="Hu X."/>
            <person name="Zhang Y."/>
            <person name="Xiao G."/>
            <person name="Zheng P."/>
            <person name="Xia Y."/>
            <person name="Zhang X."/>
            <person name="St Leger R.J."/>
            <person name="Liu X."/>
            <person name="Wang C."/>
        </authorList>
    </citation>
    <scope>NUCLEOTIDE SEQUENCE [LARGE SCALE GENOMIC DNA]</scope>
    <source>
        <strain evidence="8">Co18 / CGMCC 3.14243</strain>
        <tissue evidence="7">Fruit-body</tissue>
    </source>
</reference>
<dbReference type="GO" id="GO:0004722">
    <property type="term" value="F:protein serine/threonine phosphatase activity"/>
    <property type="evidence" value="ECO:0007669"/>
    <property type="project" value="UniProtKB-EC"/>
</dbReference>
<dbReference type="eggNOG" id="KOG0372">
    <property type="taxonomic scope" value="Eukaryota"/>
</dbReference>
<dbReference type="InterPro" id="IPR006186">
    <property type="entry name" value="Ser/Thr-sp_prot-phosphatase"/>
</dbReference>
<dbReference type="Proteomes" id="UP000019374">
    <property type="component" value="Unassembled WGS sequence"/>
</dbReference>
<dbReference type="OrthoDB" id="1930084at2759"/>
<name>T5ACV0_OPHSC</name>
<dbReference type="Pfam" id="PF00149">
    <property type="entry name" value="Metallophos"/>
    <property type="match status" value="1"/>
</dbReference>
<sequence length="390" mass="42333">MSDLDRAIAQLRACRPIPEPQVRELCHRARELLIEEGNVVTVTAPVTICGDIHGQFHDLMELFRVGGDVPDTNYLFMGDFVDRGFYSLESFLLLLCLKVRYPDRMTLIRGNHESRQITTVYGFYDECVRKYGSANVWRYCCDVFDYLALGAIVLGASNTLSPGQMPVDDDTEIEIPQLPGSGASGDSGGSVGNPAGAVLCVHGGLSPLIDSVDKIRLIDRKQEVPHEGAMCDLLWSDPDDIDGWGLSPRGAGFLFGADIVRVFNHRNDLSLIARAHQLVMEGFKEMFDASIVTVWSAPNYCYRCGNVAAVLELCEDNSGTGVFARSNGDVGRSNGGVMLESDDAAAAGPGGDSAVAAARNGPARRYRVFQAAPQDSRGMPAKKPVADYFL</sequence>
<keyword evidence="1" id="KW-0479">Metal-binding</keyword>
<dbReference type="CDD" id="cd07415">
    <property type="entry name" value="MPP_PP2A_PP4_PP6"/>
    <property type="match status" value="1"/>
</dbReference>
<evidence type="ECO:0000256" key="3">
    <source>
        <dbReference type="ARBA" id="ARBA00023211"/>
    </source>
</evidence>
<dbReference type="PROSITE" id="PS00125">
    <property type="entry name" value="SER_THR_PHOSPHATASE"/>
    <property type="match status" value="1"/>
</dbReference>
<dbReference type="HOGENOM" id="CLU_004962_8_2_1"/>
<dbReference type="InterPro" id="IPR047129">
    <property type="entry name" value="PPA2-like"/>
</dbReference>
<evidence type="ECO:0000259" key="6">
    <source>
        <dbReference type="PROSITE" id="PS00125"/>
    </source>
</evidence>
<comment type="catalytic activity">
    <reaction evidence="4 5">
        <text>O-phospho-L-threonyl-[protein] + H2O = L-threonyl-[protein] + phosphate</text>
        <dbReference type="Rhea" id="RHEA:47004"/>
        <dbReference type="Rhea" id="RHEA-COMP:11060"/>
        <dbReference type="Rhea" id="RHEA-COMP:11605"/>
        <dbReference type="ChEBI" id="CHEBI:15377"/>
        <dbReference type="ChEBI" id="CHEBI:30013"/>
        <dbReference type="ChEBI" id="CHEBI:43474"/>
        <dbReference type="ChEBI" id="CHEBI:61977"/>
        <dbReference type="EC" id="3.1.3.16"/>
    </reaction>
</comment>
<evidence type="ECO:0000256" key="5">
    <source>
        <dbReference type="RuleBase" id="RU004273"/>
    </source>
</evidence>
<dbReference type="InterPro" id="IPR029052">
    <property type="entry name" value="Metallo-depent_PP-like"/>
</dbReference>
<dbReference type="PRINTS" id="PR00114">
    <property type="entry name" value="STPHPHTASE"/>
</dbReference>
<dbReference type="SUPFAM" id="SSF56300">
    <property type="entry name" value="Metallo-dependent phosphatases"/>
    <property type="match status" value="1"/>
</dbReference>
<organism evidence="7 8">
    <name type="scientific">Ophiocordyceps sinensis (strain Co18 / CGMCC 3.14243)</name>
    <name type="common">Yarsagumba caterpillar fungus</name>
    <name type="synonym">Hirsutella sinensis</name>
    <dbReference type="NCBI Taxonomy" id="911162"/>
    <lineage>
        <taxon>Eukaryota</taxon>
        <taxon>Fungi</taxon>
        <taxon>Dikarya</taxon>
        <taxon>Ascomycota</taxon>
        <taxon>Pezizomycotina</taxon>
        <taxon>Sordariomycetes</taxon>
        <taxon>Hypocreomycetidae</taxon>
        <taxon>Hypocreales</taxon>
        <taxon>Ophiocordycipitaceae</taxon>
        <taxon>Ophiocordyceps</taxon>
    </lineage>
</organism>
<evidence type="ECO:0000256" key="4">
    <source>
        <dbReference type="ARBA" id="ARBA00048336"/>
    </source>
</evidence>
<evidence type="ECO:0000313" key="8">
    <source>
        <dbReference type="Proteomes" id="UP000019374"/>
    </source>
</evidence>
<keyword evidence="3" id="KW-0464">Manganese</keyword>
<dbReference type="AlphaFoldDB" id="T5ACV0"/>
<dbReference type="EMBL" id="KE652220">
    <property type="protein sequence ID" value="EQL03290.1"/>
    <property type="molecule type" value="Genomic_DNA"/>
</dbReference>
<feature type="domain" description="Serine/threonine specific protein phosphatases" evidence="6">
    <location>
        <begin position="108"/>
        <end position="113"/>
    </location>
</feature>